<sequence>MLSVVTTFQVLSANLNLQYLSKVLRFCSVFFT</sequence>
<protein>
    <submittedName>
        <fullName evidence="1">Uncharacterized protein</fullName>
    </submittedName>
</protein>
<organism evidence="1">
    <name type="scientific">Siphoviridae sp. ctxMM9</name>
    <dbReference type="NCBI Taxonomy" id="2827973"/>
    <lineage>
        <taxon>Viruses</taxon>
        <taxon>Duplodnaviria</taxon>
        <taxon>Heunggongvirae</taxon>
        <taxon>Uroviricota</taxon>
        <taxon>Caudoviricetes</taxon>
    </lineage>
</organism>
<name>A0A8S5T6P3_9CAUD</name>
<accession>A0A8S5T6P3</accession>
<proteinExistence type="predicted"/>
<dbReference type="EMBL" id="BK032759">
    <property type="protein sequence ID" value="DAF58910.1"/>
    <property type="molecule type" value="Genomic_DNA"/>
</dbReference>
<evidence type="ECO:0000313" key="1">
    <source>
        <dbReference type="EMBL" id="DAF58910.1"/>
    </source>
</evidence>
<reference evidence="1" key="1">
    <citation type="journal article" date="2021" name="Proc. Natl. Acad. Sci. U.S.A.">
        <title>A Catalog of Tens of Thousands of Viruses from Human Metagenomes Reveals Hidden Associations with Chronic Diseases.</title>
        <authorList>
            <person name="Tisza M.J."/>
            <person name="Buck C.B."/>
        </authorList>
    </citation>
    <scope>NUCLEOTIDE SEQUENCE</scope>
    <source>
        <strain evidence="1">CtxMM9</strain>
    </source>
</reference>